<feature type="domain" description="POP1 C-terminal" evidence="7">
    <location>
        <begin position="730"/>
        <end position="769"/>
    </location>
</feature>
<dbReference type="InterPro" id="IPR012590">
    <property type="entry name" value="POPLD_dom"/>
</dbReference>
<accession>A0A2T9YFQ5</accession>
<dbReference type="PANTHER" id="PTHR22731">
    <property type="entry name" value="RIBONUCLEASES P/MRP PROTEIN SUBUNIT POP1"/>
    <property type="match status" value="1"/>
</dbReference>
<evidence type="ECO:0000256" key="3">
    <source>
        <dbReference type="ARBA" id="ARBA00023242"/>
    </source>
</evidence>
<reference evidence="8 9" key="1">
    <citation type="journal article" date="2018" name="MBio">
        <title>Comparative Genomics Reveals the Core Gene Toolbox for the Fungus-Insect Symbiosis.</title>
        <authorList>
            <person name="Wang Y."/>
            <person name="Stata M."/>
            <person name="Wang W."/>
            <person name="Stajich J.E."/>
            <person name="White M.M."/>
            <person name="Moncalvo J.M."/>
        </authorList>
    </citation>
    <scope>NUCLEOTIDE SEQUENCE [LARGE SCALE GENOMIC DNA]</scope>
    <source>
        <strain evidence="8 9">SC-DP-2</strain>
    </source>
</reference>
<keyword evidence="2" id="KW-0819">tRNA processing</keyword>
<dbReference type="EMBL" id="MBFS01002892">
    <property type="protein sequence ID" value="PVU91177.1"/>
    <property type="molecule type" value="Genomic_DNA"/>
</dbReference>
<dbReference type="Pfam" id="PF06978">
    <property type="entry name" value="POP1_N"/>
    <property type="match status" value="1"/>
</dbReference>
<dbReference type="Pfam" id="PF08170">
    <property type="entry name" value="POPLD"/>
    <property type="match status" value="1"/>
</dbReference>
<dbReference type="STRING" id="133381.A0A2T9YFQ5"/>
<dbReference type="GO" id="GO:0000172">
    <property type="term" value="C:ribonuclease MRP complex"/>
    <property type="evidence" value="ECO:0007669"/>
    <property type="project" value="InterPro"/>
</dbReference>
<feature type="domain" description="POPLD" evidence="6">
    <location>
        <begin position="453"/>
        <end position="550"/>
    </location>
</feature>
<feature type="compositionally biased region" description="Basic residues" evidence="4">
    <location>
        <begin position="61"/>
        <end position="77"/>
    </location>
</feature>
<evidence type="ECO:0000256" key="2">
    <source>
        <dbReference type="ARBA" id="ARBA00022694"/>
    </source>
</evidence>
<proteinExistence type="predicted"/>
<name>A0A2T9YFQ5_9FUNG</name>
<protein>
    <submittedName>
        <fullName evidence="8">Uncharacterized protein</fullName>
    </submittedName>
</protein>
<comment type="caution">
    <text evidence="8">The sequence shown here is derived from an EMBL/GenBank/DDBJ whole genome shotgun (WGS) entry which is preliminary data.</text>
</comment>
<dbReference type="Pfam" id="PF22770">
    <property type="entry name" value="POP1_C"/>
    <property type="match status" value="1"/>
</dbReference>
<evidence type="ECO:0000259" key="5">
    <source>
        <dbReference type="Pfam" id="PF06978"/>
    </source>
</evidence>
<dbReference type="Proteomes" id="UP000245609">
    <property type="component" value="Unassembled WGS sequence"/>
</dbReference>
<dbReference type="InterPro" id="IPR009723">
    <property type="entry name" value="Pop1_N"/>
</dbReference>
<evidence type="ECO:0000313" key="8">
    <source>
        <dbReference type="EMBL" id="PVU91177.1"/>
    </source>
</evidence>
<gene>
    <name evidence="8" type="ORF">BB560_006144</name>
</gene>
<feature type="region of interest" description="Disordered" evidence="4">
    <location>
        <begin position="1"/>
        <end position="78"/>
    </location>
</feature>
<keyword evidence="9" id="KW-1185">Reference proteome</keyword>
<comment type="subcellular location">
    <subcellularLocation>
        <location evidence="1">Nucleus</location>
    </subcellularLocation>
</comment>
<keyword evidence="3" id="KW-0539">Nucleus</keyword>
<dbReference type="InterPro" id="IPR055079">
    <property type="entry name" value="POP1_C"/>
</dbReference>
<dbReference type="GO" id="GO:0001682">
    <property type="term" value="P:tRNA 5'-leader removal"/>
    <property type="evidence" value="ECO:0007669"/>
    <property type="project" value="InterPro"/>
</dbReference>
<evidence type="ECO:0000259" key="6">
    <source>
        <dbReference type="Pfam" id="PF08170"/>
    </source>
</evidence>
<feature type="compositionally biased region" description="Basic residues" evidence="4">
    <location>
        <begin position="12"/>
        <end position="32"/>
    </location>
</feature>
<organism evidence="8 9">
    <name type="scientific">Smittium megazygosporum</name>
    <dbReference type="NCBI Taxonomy" id="133381"/>
    <lineage>
        <taxon>Eukaryota</taxon>
        <taxon>Fungi</taxon>
        <taxon>Fungi incertae sedis</taxon>
        <taxon>Zoopagomycota</taxon>
        <taxon>Kickxellomycotina</taxon>
        <taxon>Harpellomycetes</taxon>
        <taxon>Harpellales</taxon>
        <taxon>Legeriomycetaceae</taxon>
        <taxon>Smittium</taxon>
    </lineage>
</organism>
<evidence type="ECO:0000256" key="4">
    <source>
        <dbReference type="SAM" id="MobiDB-lite"/>
    </source>
</evidence>
<evidence type="ECO:0000259" key="7">
    <source>
        <dbReference type="Pfam" id="PF22770"/>
    </source>
</evidence>
<feature type="domain" description="Pop1 N-terminal" evidence="5">
    <location>
        <begin position="44"/>
        <end position="147"/>
    </location>
</feature>
<dbReference type="GO" id="GO:0005655">
    <property type="term" value="C:nucleolar ribonuclease P complex"/>
    <property type="evidence" value="ECO:0007669"/>
    <property type="project" value="InterPro"/>
</dbReference>
<dbReference type="OrthoDB" id="442863at2759"/>
<evidence type="ECO:0000256" key="1">
    <source>
        <dbReference type="ARBA" id="ARBA00004123"/>
    </source>
</evidence>
<dbReference type="AlphaFoldDB" id="A0A2T9YFQ5"/>
<evidence type="ECO:0000313" key="9">
    <source>
        <dbReference type="Proteomes" id="UP000245609"/>
    </source>
</evidence>
<dbReference type="PANTHER" id="PTHR22731:SF3">
    <property type="entry name" value="RIBONUCLEASES P_MRP PROTEIN SUBUNIT POP1"/>
    <property type="match status" value="1"/>
</dbReference>
<dbReference type="InterPro" id="IPR039182">
    <property type="entry name" value="Pop1"/>
</dbReference>
<sequence>MNNARGFQTLPRHLRRRAASHNIKRIPMRLRARTVSENKKSQVKRKTSNSKETSSTSPNGSKKRTSVMNRKHRRKPKTLLEEYTRRQNGKRWLPTHIWHTKRMKMANKWGIMIAQTPNDKSHRAIYRSMNRAIIHDTSYFRTLELKGSVTSISLLLRKLTLSELKLDHPYYLNGSMTIPMIFYENQNIQKCIGPVLGVWGPSIKNSATPVDQKIGSDKLKSFLIRIHPAAFDLVFQQMQKISKSYSKTCSVDLSDLSLDIASIDVLGLESIDVLTQIVKYQTLQNEPTSSENNTSKKIWDLLSINSNSNSIPENTVIYLDAIDPRLGFPQKLKKSNKMMKLPDNITPEPLENISANESVKSAKCIQEHYNSEQLLDENNSIWNLKFIKGLVEKKQSENDLNVRRSKMLIPGSKLPFTENDSMIPIMLIKKDASHYTGTLSTNSKKNKKKLVSGWTLVCPSGFVLDFWKSLVFIGGKAIGINEENMLAFESKLPSYPRDWPMTHAYNCHFLGEREDIKNGVLPGIYEAWVKKPKSKRINFEKFGVKSPFYPPLHLLCGLDEPAEFRKFSLLEPTKDPKASDELNKLDTKDANEPKQDLFSPWLVCFKPLSTQIQTMVTSFCPKSSLKTTFSEWVQPLAKELMHKKLFGSHPDLFSTEFETLLKHSIISVFLKPIKRGVPKPNAAISINKSCKLNDTGDILYGNLNPFCDTEIHVDSTLDSYGTKHKAQFPKQSDTVGYVIYGDYSYSESTGLAIGACSLEGLYKIWKSSAKQILQASAKFDKAVVTEINENSKDQRKALETIRLQKIYVDVTNTDGNDTRVYSLSIV</sequence>